<dbReference type="Gene3D" id="1.10.8.60">
    <property type="match status" value="1"/>
</dbReference>
<evidence type="ECO:0000256" key="4">
    <source>
        <dbReference type="ARBA" id="ARBA00022932"/>
    </source>
</evidence>
<dbReference type="GO" id="GO:0003887">
    <property type="term" value="F:DNA-directed DNA polymerase activity"/>
    <property type="evidence" value="ECO:0007669"/>
    <property type="project" value="UniProtKB-KW"/>
</dbReference>
<dbReference type="EMBL" id="MVGR01000002">
    <property type="protein sequence ID" value="OPF19814.1"/>
    <property type="molecule type" value="Genomic_DNA"/>
</dbReference>
<dbReference type="InterPro" id="IPR005790">
    <property type="entry name" value="DNA_polIII_delta"/>
</dbReference>
<evidence type="ECO:0000256" key="2">
    <source>
        <dbReference type="ARBA" id="ARBA00022695"/>
    </source>
</evidence>
<dbReference type="SUPFAM" id="SSF52540">
    <property type="entry name" value="P-loop containing nucleoside triphosphate hydrolases"/>
    <property type="match status" value="1"/>
</dbReference>
<dbReference type="PANTHER" id="PTHR34388">
    <property type="entry name" value="DNA POLYMERASE III SUBUNIT DELTA"/>
    <property type="match status" value="1"/>
</dbReference>
<dbReference type="PANTHER" id="PTHR34388:SF1">
    <property type="entry name" value="DNA POLYMERASE III SUBUNIT DELTA"/>
    <property type="match status" value="1"/>
</dbReference>
<name>A0A1V4BYK3_MICAE</name>
<evidence type="ECO:0000256" key="3">
    <source>
        <dbReference type="ARBA" id="ARBA00022705"/>
    </source>
</evidence>
<evidence type="ECO:0000313" key="5">
    <source>
        <dbReference type="EMBL" id="OPF19814.1"/>
    </source>
</evidence>
<sequence>MTPALFGKIAAVYTAKSLKTESEKLMKQISSDLPNPLILEVESLDGRTKLAKTLKAKAQCYQFDLIPNWDCKALTAEALRRSRLLGLALTADCLDYLIEAVGNNIGRMQQELELLATYSPTLTLETLQVLIPELPPYIYTITAENPYPSMDTPP</sequence>
<dbReference type="GO" id="GO:0009360">
    <property type="term" value="C:DNA polymerase III complex"/>
    <property type="evidence" value="ECO:0007669"/>
    <property type="project" value="TreeGrafter"/>
</dbReference>
<dbReference type="GO" id="GO:0006261">
    <property type="term" value="P:DNA-templated DNA replication"/>
    <property type="evidence" value="ECO:0007669"/>
    <property type="project" value="TreeGrafter"/>
</dbReference>
<keyword evidence="2" id="KW-0548">Nucleotidyltransferase</keyword>
<organism evidence="5 6">
    <name type="scientific">Microcystis aeruginosa KW</name>
    <dbReference type="NCBI Taxonomy" id="1960155"/>
    <lineage>
        <taxon>Bacteria</taxon>
        <taxon>Bacillati</taxon>
        <taxon>Cyanobacteriota</taxon>
        <taxon>Cyanophyceae</taxon>
        <taxon>Oscillatoriophycideae</taxon>
        <taxon>Chroococcales</taxon>
        <taxon>Microcystaceae</taxon>
        <taxon>Microcystis</taxon>
    </lineage>
</organism>
<dbReference type="InterPro" id="IPR027417">
    <property type="entry name" value="P-loop_NTPase"/>
</dbReference>
<dbReference type="AlphaFoldDB" id="A0A1V4BYK3"/>
<keyword evidence="1" id="KW-0808">Transferase</keyword>
<comment type="caution">
    <text evidence="5">The sequence shown here is derived from an EMBL/GenBank/DDBJ whole genome shotgun (WGS) entry which is preliminary data.</text>
</comment>
<dbReference type="Proteomes" id="UP000189835">
    <property type="component" value="Unassembled WGS sequence"/>
</dbReference>
<evidence type="ECO:0000256" key="1">
    <source>
        <dbReference type="ARBA" id="ARBA00022679"/>
    </source>
</evidence>
<accession>A0A1V4BYK3</accession>
<keyword evidence="3" id="KW-0235">DNA replication</keyword>
<gene>
    <name evidence="5" type="ORF">B1L04_03250</name>
</gene>
<evidence type="ECO:0000313" key="6">
    <source>
        <dbReference type="Proteomes" id="UP000189835"/>
    </source>
</evidence>
<proteinExistence type="predicted"/>
<reference evidence="5 6" key="1">
    <citation type="submission" date="2017-02" db="EMBL/GenBank/DDBJ databases">
        <title>Genome sequence of Microcystis aeruginosa KW.</title>
        <authorList>
            <person name="Oh H.-M."/>
            <person name="Ahn C.-Y."/>
            <person name="Jeong H."/>
            <person name="Srivastava A."/>
            <person name="Lee H.-G."/>
            <person name="Kang S.-R."/>
        </authorList>
    </citation>
    <scope>NUCLEOTIDE SEQUENCE [LARGE SCALE GENOMIC DNA]</scope>
    <source>
        <strain evidence="5 6">KW</strain>
    </source>
</reference>
<dbReference type="GO" id="GO:0003677">
    <property type="term" value="F:DNA binding"/>
    <property type="evidence" value="ECO:0007669"/>
    <property type="project" value="InterPro"/>
</dbReference>
<keyword evidence="4" id="KW-0239">DNA-directed DNA polymerase</keyword>
<protein>
    <submittedName>
        <fullName evidence="5">Uncharacterized protein</fullName>
    </submittedName>
</protein>